<evidence type="ECO:0000256" key="1">
    <source>
        <dbReference type="SAM" id="MobiDB-lite"/>
    </source>
</evidence>
<keyword evidence="2" id="KW-0812">Transmembrane</keyword>
<dbReference type="RefSeq" id="WP_202103338.1">
    <property type="nucleotide sequence ID" value="NZ_JAERTY010000007.1"/>
</dbReference>
<dbReference type="EMBL" id="JAERTY010000007">
    <property type="protein sequence ID" value="MBL1409589.1"/>
    <property type="molecule type" value="Genomic_DNA"/>
</dbReference>
<feature type="compositionally biased region" description="Basic and acidic residues" evidence="1">
    <location>
        <begin position="1"/>
        <end position="22"/>
    </location>
</feature>
<feature type="region of interest" description="Disordered" evidence="1">
    <location>
        <begin position="1"/>
        <end position="24"/>
    </location>
</feature>
<name>A0ABS1R4V7_9SPHI</name>
<evidence type="ECO:0000256" key="2">
    <source>
        <dbReference type="SAM" id="Phobius"/>
    </source>
</evidence>
<organism evidence="3 4">
    <name type="scientific">Sphingobacterium faecale</name>
    <dbReference type="NCBI Taxonomy" id="2803775"/>
    <lineage>
        <taxon>Bacteria</taxon>
        <taxon>Pseudomonadati</taxon>
        <taxon>Bacteroidota</taxon>
        <taxon>Sphingobacteriia</taxon>
        <taxon>Sphingobacteriales</taxon>
        <taxon>Sphingobacteriaceae</taxon>
        <taxon>Sphingobacterium</taxon>
    </lineage>
</organism>
<proteinExistence type="predicted"/>
<sequence length="94" mass="10268">MDISTAKEEPNVEANRNAEKASKTARQVPVYLAAFALLAAISFNLSAPLGVHTWLGIGYILTSFIGLLVSSLLLWHDVDAHNCMWLICIKAVRS</sequence>
<reference evidence="3 4" key="1">
    <citation type="submission" date="2021-01" db="EMBL/GenBank/DDBJ databases">
        <title>C459-1 draft genome sequence.</title>
        <authorList>
            <person name="Zhang X.-F."/>
        </authorList>
    </citation>
    <scope>NUCLEOTIDE SEQUENCE [LARGE SCALE GENOMIC DNA]</scope>
    <source>
        <strain evidence="4">C459-1</strain>
    </source>
</reference>
<feature type="transmembrane region" description="Helical" evidence="2">
    <location>
        <begin position="53"/>
        <end position="75"/>
    </location>
</feature>
<keyword evidence="2" id="KW-0472">Membrane</keyword>
<keyword evidence="4" id="KW-1185">Reference proteome</keyword>
<dbReference type="Proteomes" id="UP000625283">
    <property type="component" value="Unassembled WGS sequence"/>
</dbReference>
<evidence type="ECO:0000313" key="3">
    <source>
        <dbReference type="EMBL" id="MBL1409589.1"/>
    </source>
</evidence>
<evidence type="ECO:0000313" key="4">
    <source>
        <dbReference type="Proteomes" id="UP000625283"/>
    </source>
</evidence>
<protein>
    <submittedName>
        <fullName evidence="3">Uncharacterized protein</fullName>
    </submittedName>
</protein>
<gene>
    <name evidence="3" type="ORF">JKG61_12580</name>
</gene>
<feature type="transmembrane region" description="Helical" evidence="2">
    <location>
        <begin position="28"/>
        <end position="47"/>
    </location>
</feature>
<accession>A0ABS1R4V7</accession>
<keyword evidence="2" id="KW-1133">Transmembrane helix</keyword>
<comment type="caution">
    <text evidence="3">The sequence shown here is derived from an EMBL/GenBank/DDBJ whole genome shotgun (WGS) entry which is preliminary data.</text>
</comment>